<dbReference type="AlphaFoldDB" id="A0A1R1XK75"/>
<organism evidence="1 2">
    <name type="scientific">Smittium culicis</name>
    <dbReference type="NCBI Taxonomy" id="133412"/>
    <lineage>
        <taxon>Eukaryota</taxon>
        <taxon>Fungi</taxon>
        <taxon>Fungi incertae sedis</taxon>
        <taxon>Zoopagomycota</taxon>
        <taxon>Kickxellomycotina</taxon>
        <taxon>Harpellomycetes</taxon>
        <taxon>Harpellales</taxon>
        <taxon>Legeriomycetaceae</taxon>
        <taxon>Smittium</taxon>
    </lineage>
</organism>
<name>A0A1R1XK75_9FUNG</name>
<evidence type="ECO:0000313" key="1">
    <source>
        <dbReference type="EMBL" id="OMJ15034.1"/>
    </source>
</evidence>
<accession>A0A1R1XK75</accession>
<proteinExistence type="predicted"/>
<dbReference type="EMBL" id="LSSN01002800">
    <property type="protein sequence ID" value="OMJ15034.1"/>
    <property type="molecule type" value="Genomic_DNA"/>
</dbReference>
<protein>
    <submittedName>
        <fullName evidence="1">Uncharacterized protein</fullName>
    </submittedName>
</protein>
<feature type="non-terminal residue" evidence="1">
    <location>
        <position position="175"/>
    </location>
</feature>
<dbReference type="OrthoDB" id="10425390at2759"/>
<sequence length="175" mass="20419">MYEMRNSKNEILYIINEMEEIYKILLNYDSEYHEDNLSNSSIKDSTKSVVSNLDEIFANVIFHQTGYTPDENYNKDDLDEEMNDSYIGEILNSAASIKATIDTNIDKYLKFAGESQLIIHDYRSDSDDDSDFEQVDIDETAQTLGYEFTDPYLPNTSFMEPEEYFANDFFNTEKN</sequence>
<reference evidence="1 2" key="1">
    <citation type="submission" date="2017-01" db="EMBL/GenBank/DDBJ databases">
        <authorList>
            <person name="Mah S.A."/>
            <person name="Swanson W.J."/>
            <person name="Moy G.W."/>
            <person name="Vacquier V.D."/>
        </authorList>
    </citation>
    <scope>NUCLEOTIDE SEQUENCE [LARGE SCALE GENOMIC DNA]</scope>
    <source>
        <strain evidence="1 2">GSMNP</strain>
    </source>
</reference>
<gene>
    <name evidence="1" type="ORF">AYI70_g7520</name>
</gene>
<keyword evidence="2" id="KW-1185">Reference proteome</keyword>
<comment type="caution">
    <text evidence="1">The sequence shown here is derived from an EMBL/GenBank/DDBJ whole genome shotgun (WGS) entry which is preliminary data.</text>
</comment>
<dbReference type="Proteomes" id="UP000187283">
    <property type="component" value="Unassembled WGS sequence"/>
</dbReference>
<evidence type="ECO:0000313" key="2">
    <source>
        <dbReference type="Proteomes" id="UP000187283"/>
    </source>
</evidence>